<feature type="region of interest" description="Disordered" evidence="1">
    <location>
        <begin position="323"/>
        <end position="374"/>
    </location>
</feature>
<dbReference type="Pfam" id="PF23647">
    <property type="entry name" value="TRAPPC13_M"/>
    <property type="match status" value="1"/>
</dbReference>
<dbReference type="PANTHER" id="PTHR13134:SF3">
    <property type="entry name" value="TRAFFICKING PROTEIN PARTICLE COMPLEX SUBUNIT 13"/>
    <property type="match status" value="1"/>
</dbReference>
<proteinExistence type="predicted"/>
<dbReference type="GO" id="GO:1990072">
    <property type="term" value="C:TRAPPIII protein complex"/>
    <property type="evidence" value="ECO:0007669"/>
    <property type="project" value="TreeGrafter"/>
</dbReference>
<dbReference type="InterPro" id="IPR055427">
    <property type="entry name" value="TRAPPC13_N"/>
</dbReference>
<name>A0A5C3QZL0_9AGAR</name>
<feature type="compositionally biased region" description="Polar residues" evidence="1">
    <location>
        <begin position="326"/>
        <end position="335"/>
    </location>
</feature>
<feature type="compositionally biased region" description="Low complexity" evidence="1">
    <location>
        <begin position="346"/>
        <end position="362"/>
    </location>
</feature>
<dbReference type="AlphaFoldDB" id="A0A5C3QZL0"/>
<evidence type="ECO:0000256" key="1">
    <source>
        <dbReference type="SAM" id="MobiDB-lite"/>
    </source>
</evidence>
<dbReference type="OrthoDB" id="10250284at2759"/>
<evidence type="ECO:0000313" key="4">
    <source>
        <dbReference type="EMBL" id="TFL07372.1"/>
    </source>
</evidence>
<dbReference type="EMBL" id="ML178814">
    <property type="protein sequence ID" value="TFL07372.1"/>
    <property type="molecule type" value="Genomic_DNA"/>
</dbReference>
<organism evidence="4 5">
    <name type="scientific">Pterulicium gracile</name>
    <dbReference type="NCBI Taxonomy" id="1884261"/>
    <lineage>
        <taxon>Eukaryota</taxon>
        <taxon>Fungi</taxon>
        <taxon>Dikarya</taxon>
        <taxon>Basidiomycota</taxon>
        <taxon>Agaricomycotina</taxon>
        <taxon>Agaricomycetes</taxon>
        <taxon>Agaricomycetidae</taxon>
        <taxon>Agaricales</taxon>
        <taxon>Pleurotineae</taxon>
        <taxon>Pterulaceae</taxon>
        <taxon>Pterulicium</taxon>
    </lineage>
</organism>
<keyword evidence="5" id="KW-1185">Reference proteome</keyword>
<feature type="domain" description="Trafficking protein particle complex subunit 13 middle" evidence="3">
    <location>
        <begin position="183"/>
        <end position="318"/>
    </location>
</feature>
<dbReference type="PANTHER" id="PTHR13134">
    <property type="entry name" value="TRAFFICKING PROTEIN PARTICLE COMPLEX SUBUNIT 13"/>
    <property type="match status" value="1"/>
</dbReference>
<dbReference type="STRING" id="1884261.A0A5C3QZL0"/>
<dbReference type="InterPro" id="IPR010378">
    <property type="entry name" value="TRAPPC13"/>
</dbReference>
<evidence type="ECO:0000313" key="5">
    <source>
        <dbReference type="Proteomes" id="UP000305067"/>
    </source>
</evidence>
<dbReference type="Pfam" id="PF06159">
    <property type="entry name" value="TRAPPC13_N"/>
    <property type="match status" value="1"/>
</dbReference>
<feature type="compositionally biased region" description="Basic and acidic residues" evidence="1">
    <location>
        <begin position="492"/>
        <end position="501"/>
    </location>
</feature>
<feature type="compositionally biased region" description="Polar residues" evidence="1">
    <location>
        <begin position="503"/>
        <end position="512"/>
    </location>
</feature>
<reference evidence="4 5" key="1">
    <citation type="journal article" date="2019" name="Nat. Ecol. Evol.">
        <title>Megaphylogeny resolves global patterns of mushroom evolution.</title>
        <authorList>
            <person name="Varga T."/>
            <person name="Krizsan K."/>
            <person name="Foldi C."/>
            <person name="Dima B."/>
            <person name="Sanchez-Garcia M."/>
            <person name="Sanchez-Ramirez S."/>
            <person name="Szollosi G.J."/>
            <person name="Szarkandi J.G."/>
            <person name="Papp V."/>
            <person name="Albert L."/>
            <person name="Andreopoulos W."/>
            <person name="Angelini C."/>
            <person name="Antonin V."/>
            <person name="Barry K.W."/>
            <person name="Bougher N.L."/>
            <person name="Buchanan P."/>
            <person name="Buyck B."/>
            <person name="Bense V."/>
            <person name="Catcheside P."/>
            <person name="Chovatia M."/>
            <person name="Cooper J."/>
            <person name="Damon W."/>
            <person name="Desjardin D."/>
            <person name="Finy P."/>
            <person name="Geml J."/>
            <person name="Haridas S."/>
            <person name="Hughes K."/>
            <person name="Justo A."/>
            <person name="Karasinski D."/>
            <person name="Kautmanova I."/>
            <person name="Kiss B."/>
            <person name="Kocsube S."/>
            <person name="Kotiranta H."/>
            <person name="LaButti K.M."/>
            <person name="Lechner B.E."/>
            <person name="Liimatainen K."/>
            <person name="Lipzen A."/>
            <person name="Lukacs Z."/>
            <person name="Mihaltcheva S."/>
            <person name="Morgado L.N."/>
            <person name="Niskanen T."/>
            <person name="Noordeloos M.E."/>
            <person name="Ohm R.A."/>
            <person name="Ortiz-Santana B."/>
            <person name="Ovrebo C."/>
            <person name="Racz N."/>
            <person name="Riley R."/>
            <person name="Savchenko A."/>
            <person name="Shiryaev A."/>
            <person name="Soop K."/>
            <person name="Spirin V."/>
            <person name="Szebenyi C."/>
            <person name="Tomsovsky M."/>
            <person name="Tulloss R.E."/>
            <person name="Uehling J."/>
            <person name="Grigoriev I.V."/>
            <person name="Vagvolgyi C."/>
            <person name="Papp T."/>
            <person name="Martin F.M."/>
            <person name="Miettinen O."/>
            <person name="Hibbett D.S."/>
            <person name="Nagy L.G."/>
        </authorList>
    </citation>
    <scope>NUCLEOTIDE SEQUENCE [LARGE SCALE GENOMIC DNA]</scope>
    <source>
        <strain evidence="4 5">CBS 309.79</strain>
    </source>
</reference>
<evidence type="ECO:0000259" key="3">
    <source>
        <dbReference type="Pfam" id="PF23647"/>
    </source>
</evidence>
<gene>
    <name evidence="4" type="ORF">BDV98DRAFT_21404</name>
</gene>
<protein>
    <recommendedName>
        <fullName evidence="6">DUF974-domain-containing protein</fullName>
    </recommendedName>
</protein>
<dbReference type="InterPro" id="IPR055429">
    <property type="entry name" value="TRAPPC13_M"/>
</dbReference>
<feature type="region of interest" description="Disordered" evidence="1">
    <location>
        <begin position="574"/>
        <end position="605"/>
    </location>
</feature>
<feature type="region of interest" description="Disordered" evidence="1">
    <location>
        <begin position="491"/>
        <end position="531"/>
    </location>
</feature>
<accession>A0A5C3QZL0</accession>
<feature type="compositionally biased region" description="Pro residues" evidence="1">
    <location>
        <begin position="444"/>
        <end position="462"/>
    </location>
</feature>
<feature type="domain" description="Trafficking protein particle complex subunit 13 N-terminal" evidence="2">
    <location>
        <begin position="6"/>
        <end position="179"/>
    </location>
</feature>
<evidence type="ECO:0000259" key="2">
    <source>
        <dbReference type="Pfam" id="PF06159"/>
    </source>
</evidence>
<dbReference type="Proteomes" id="UP000305067">
    <property type="component" value="Unassembled WGS sequence"/>
</dbReference>
<sequence>MDNSQHPLALKVMRVSRPTLASSWEPFYSSSPAFSAHSSNSILSLQGKTPLKGHPKTLRDLSQALDVLTLPSAFGNIQLGETFTSCLCLNNEADCDVGGVIMKVEIQTTTSKIEIASFGGPDFTLPLNGAMNEVVSHEIKELGQHVLACTVSYSSRHANAHDTANADHHTFRKFYKFSVTNPLSVKTKVHTSRSPSANSDPLEKAKVFLELHIQNMTSDALWFERMVLQPADGWISDDINSLTVDGQRQDLFSGSSALMQPQDIRHYIYALTPESTEAPQTYPLPGSTVPLGRLDITWRSAFGEPGRLLTSMLTRRIPLPLAPTGTLPSISNQPASALPPHLKRTSVPASSPSRPQSPSRTSTPPPFRPSSPATIQTVSAAGNKAKLPLWIKEVDLELSVIHYSRLTVHREFPVTATFRLRASMTCSQARVTQFTVQHDQRPTPFAPPIRAPSPPPSWPPPHQDSVLTASPTQSVFNYPVAHQRLASLSARKQTEPTEHADLQSPQTATQSSRFHEVQDLQSSSRSIPDLGPSCISLPPLNWEALDTMQVQEQDFEVSFMPLKTGLGEISGLSISMEDKRDEQDKGTPVPPSMGEQPSSSASAPLFRKEWGSIAELWVQP</sequence>
<feature type="region of interest" description="Disordered" evidence="1">
    <location>
        <begin position="438"/>
        <end position="468"/>
    </location>
</feature>
<feature type="compositionally biased region" description="Basic and acidic residues" evidence="1">
    <location>
        <begin position="576"/>
        <end position="585"/>
    </location>
</feature>
<evidence type="ECO:0008006" key="6">
    <source>
        <dbReference type="Google" id="ProtNLM"/>
    </source>
</evidence>